<dbReference type="Gramene" id="NC8G0310860.1">
    <property type="protein sequence ID" value="NC8G0310860.1:cds"/>
    <property type="gene ID" value="NC8G0310860"/>
</dbReference>
<protein>
    <submittedName>
        <fullName evidence="2">Uncharacterized protein</fullName>
    </submittedName>
</protein>
<proteinExistence type="predicted"/>
<evidence type="ECO:0000256" key="1">
    <source>
        <dbReference type="SAM" id="MobiDB-lite"/>
    </source>
</evidence>
<reference evidence="2" key="1">
    <citation type="submission" date="2019-09" db="EMBL/GenBank/DDBJ databases">
        <authorList>
            <person name="Zhang L."/>
        </authorList>
    </citation>
    <scope>NUCLEOTIDE SEQUENCE</scope>
</reference>
<evidence type="ECO:0000313" key="2">
    <source>
        <dbReference type="EMBL" id="VVW64874.1"/>
    </source>
</evidence>
<sequence length="69" mass="7582">MNDKGQMMNRTYGGWHCRGSSGTSMASGYPQSGRAGWKSKKMDMRWKGSEGVPSAQQQGVVGYNPPRLQ</sequence>
<dbReference type="EMBL" id="LR721786">
    <property type="protein sequence ID" value="VVW64874.1"/>
    <property type="molecule type" value="Genomic_DNA"/>
</dbReference>
<feature type="region of interest" description="Disordered" evidence="1">
    <location>
        <begin position="20"/>
        <end position="69"/>
    </location>
</feature>
<organism evidence="2">
    <name type="scientific">Nymphaea colorata</name>
    <name type="common">pocket water lily</name>
    <dbReference type="NCBI Taxonomy" id="210225"/>
    <lineage>
        <taxon>Eukaryota</taxon>
        <taxon>Viridiplantae</taxon>
        <taxon>Streptophyta</taxon>
        <taxon>Embryophyta</taxon>
        <taxon>Tracheophyta</taxon>
        <taxon>Spermatophyta</taxon>
        <taxon>Magnoliopsida</taxon>
        <taxon>Nymphaeales</taxon>
        <taxon>Nymphaeaceae</taxon>
        <taxon>Nymphaea</taxon>
    </lineage>
</organism>
<accession>A0A5K1FQZ4</accession>
<name>A0A5K1FQZ4_9MAGN</name>
<dbReference type="AlphaFoldDB" id="A0A5K1FQZ4"/>
<gene>
    <name evidence="2" type="ORF">NYM_LOCUS26397</name>
</gene>
<feature type="compositionally biased region" description="Polar residues" evidence="1">
    <location>
        <begin position="20"/>
        <end position="30"/>
    </location>
</feature>